<feature type="compositionally biased region" description="Polar residues" evidence="2">
    <location>
        <begin position="554"/>
        <end position="567"/>
    </location>
</feature>
<gene>
    <name evidence="5" type="ORF">THMIRHAT_00900</name>
</gene>
<evidence type="ECO:0000313" key="6">
    <source>
        <dbReference type="Proteomes" id="UP000501466"/>
    </source>
</evidence>
<keyword evidence="6" id="KW-1185">Reference proteome</keyword>
<evidence type="ECO:0000256" key="3">
    <source>
        <dbReference type="SAM" id="Phobius"/>
    </source>
</evidence>
<evidence type="ECO:0000313" key="5">
    <source>
        <dbReference type="EMBL" id="BBP42344.1"/>
    </source>
</evidence>
<dbReference type="RefSeq" id="WP_173289683.1">
    <property type="nucleotide sequence ID" value="NZ_AP021888.1"/>
</dbReference>
<dbReference type="SUPFAM" id="SSF48452">
    <property type="entry name" value="TPR-like"/>
    <property type="match status" value="1"/>
</dbReference>
<keyword evidence="3" id="KW-0812">Transmembrane</keyword>
<feature type="compositionally biased region" description="Polar residues" evidence="2">
    <location>
        <begin position="608"/>
        <end position="623"/>
    </location>
</feature>
<organism evidence="5 6">
    <name type="scientific">Thiosulfativibrio zosterae</name>
    <dbReference type="NCBI Taxonomy" id="2675053"/>
    <lineage>
        <taxon>Bacteria</taxon>
        <taxon>Pseudomonadati</taxon>
        <taxon>Pseudomonadota</taxon>
        <taxon>Gammaproteobacteria</taxon>
        <taxon>Thiotrichales</taxon>
        <taxon>Piscirickettsiaceae</taxon>
        <taxon>Thiosulfativibrio</taxon>
    </lineage>
</organism>
<dbReference type="Pfam" id="PF13519">
    <property type="entry name" value="VWA_2"/>
    <property type="match status" value="1"/>
</dbReference>
<proteinExistence type="predicted"/>
<dbReference type="SMART" id="SM00028">
    <property type="entry name" value="TPR"/>
    <property type="match status" value="1"/>
</dbReference>
<dbReference type="InterPro" id="IPR011990">
    <property type="entry name" value="TPR-like_helical_dom_sf"/>
</dbReference>
<feature type="region of interest" description="Disordered" evidence="2">
    <location>
        <begin position="496"/>
        <end position="675"/>
    </location>
</feature>
<dbReference type="AlphaFoldDB" id="A0A6F8PJV7"/>
<dbReference type="KEGG" id="tzo:THMIRHAT_00900"/>
<dbReference type="PROSITE" id="PS50005">
    <property type="entry name" value="TPR"/>
    <property type="match status" value="1"/>
</dbReference>
<dbReference type="InterPro" id="IPR050768">
    <property type="entry name" value="UPF0353/GerABKA_families"/>
</dbReference>
<evidence type="ECO:0000256" key="2">
    <source>
        <dbReference type="SAM" id="MobiDB-lite"/>
    </source>
</evidence>
<dbReference type="PANTHER" id="PTHR22550:SF14">
    <property type="entry name" value="VWFA DOMAIN-CONTAINING PROTEIN"/>
    <property type="match status" value="1"/>
</dbReference>
<evidence type="ECO:0000259" key="4">
    <source>
        <dbReference type="Pfam" id="PF13519"/>
    </source>
</evidence>
<dbReference type="Gene3D" id="3.40.50.410">
    <property type="entry name" value="von Willebrand factor, type A domain"/>
    <property type="match status" value="1"/>
</dbReference>
<dbReference type="SUPFAM" id="SSF53300">
    <property type="entry name" value="vWA-like"/>
    <property type="match status" value="1"/>
</dbReference>
<keyword evidence="3" id="KW-0472">Membrane</keyword>
<feature type="compositionally biased region" description="Polar residues" evidence="2">
    <location>
        <begin position="505"/>
        <end position="535"/>
    </location>
</feature>
<reference evidence="6" key="1">
    <citation type="submission" date="2019-11" db="EMBL/GenBank/DDBJ databases">
        <title>Isolation and characterization of two novel species in the genus Thiomicrorhabdus.</title>
        <authorList>
            <person name="Mochizuki J."/>
            <person name="Kojima H."/>
            <person name="Fukui M."/>
        </authorList>
    </citation>
    <scope>NUCLEOTIDE SEQUENCE [LARGE SCALE GENOMIC DNA]</scope>
    <source>
        <strain evidence="6">AkT22</strain>
    </source>
</reference>
<dbReference type="InterPro" id="IPR019734">
    <property type="entry name" value="TPR_rpt"/>
</dbReference>
<feature type="repeat" description="TPR" evidence="1">
    <location>
        <begin position="446"/>
        <end position="479"/>
    </location>
</feature>
<dbReference type="PANTHER" id="PTHR22550">
    <property type="entry name" value="SPORE GERMINATION PROTEIN"/>
    <property type="match status" value="1"/>
</dbReference>
<accession>A0A6F8PJV7</accession>
<dbReference type="Gene3D" id="1.25.40.10">
    <property type="entry name" value="Tetratricopeptide repeat domain"/>
    <property type="match status" value="1"/>
</dbReference>
<dbReference type="InterPro" id="IPR036465">
    <property type="entry name" value="vWFA_dom_sf"/>
</dbReference>
<dbReference type="Proteomes" id="UP000501466">
    <property type="component" value="Chromosome"/>
</dbReference>
<evidence type="ECO:0000256" key="1">
    <source>
        <dbReference type="PROSITE-ProRule" id="PRU00339"/>
    </source>
</evidence>
<protein>
    <recommendedName>
        <fullName evidence="4">VWFA domain-containing protein</fullName>
    </recommendedName>
</protein>
<dbReference type="EMBL" id="AP021888">
    <property type="protein sequence ID" value="BBP42344.1"/>
    <property type="molecule type" value="Genomic_DNA"/>
</dbReference>
<sequence length="708" mass="78573">MDLHFVRPLWLLALLPLVLLLWRLFRQEQQKGAWSQVIAPQFQTLLLPQNTESSPRLWPLVGLGLIWLLAIIALSGPTWKQVKMPAESNLQGTVVVFDLSLSMLADDLKPNRLSRAQFKLRDLLTQHPEMAVGMVVYAGSAHTLTPISQDNQTLLGLLPNISPTMMPNYGANPLEAMELAKHLIEGAQVKQGHIIWITDDLEPKQEETLKDFFNSNNLTLAIYGVGTALGGPVKIPDFGLLKDEEGRIVLPKLPLERLQDFANELDSPLQLLSLNNSDVDTLLPPTLVTSQTATKAGDDENTTQNPYLDAWIEEGVWLLWGLVVLAALAFRRGWLLSWVALPVSLVFLQPTPTVYAAEEVLTETTEQKAQPSKSFMPELIGEKRDTGLSFTDAFITPDRQGYLLFEKQDYARAETRFESAEWKGASLYRLGQYAKAAEQFARVKTPEGFYNLGNALAKQGKLDEAKIAYEAALKQQPNFKQAQDNLDLIEQILNQQKPTEPPKPNQQAGQNAQTPKPSNEQNAQKDNSQNSQPNADNDLKNGGQSTDPRDKNAEQQAKQNAGETPNKNAQQNSEQSQGSEQAQQQGESDAAKEGQENAQAGGQQAGQDMNQESVQAADTQQKLENSDENGEQPSKLGEQSDTDLNQEALKAQGQMGSAAALGKTEKQQATQTWLNQIPDEPQLFLKRKFDYQYQQQAPSKAQPNDKIW</sequence>
<keyword evidence="1" id="KW-0802">TPR repeat</keyword>
<name>A0A6F8PJV7_9GAMM</name>
<dbReference type="Pfam" id="PF00515">
    <property type="entry name" value="TPR_1"/>
    <property type="match status" value="1"/>
</dbReference>
<feature type="domain" description="VWFA" evidence="4">
    <location>
        <begin position="93"/>
        <end position="199"/>
    </location>
</feature>
<dbReference type="InterPro" id="IPR002035">
    <property type="entry name" value="VWF_A"/>
</dbReference>
<keyword evidence="3" id="KW-1133">Transmembrane helix</keyword>
<feature type="compositionally biased region" description="Low complexity" evidence="2">
    <location>
        <begin position="568"/>
        <end position="588"/>
    </location>
</feature>
<dbReference type="PROSITE" id="PS50293">
    <property type="entry name" value="TPR_REGION"/>
    <property type="match status" value="1"/>
</dbReference>
<feature type="compositionally biased region" description="Low complexity" evidence="2">
    <location>
        <begin position="596"/>
        <end position="607"/>
    </location>
</feature>
<feature type="transmembrane region" description="Helical" evidence="3">
    <location>
        <begin position="57"/>
        <end position="74"/>
    </location>
</feature>